<reference evidence="1 2" key="1">
    <citation type="submission" date="2017-02" db="EMBL/GenBank/DDBJ databases">
        <title>Comparative genomic analysis of Brazilian Leptospira kirschneri strains of different serogroups.</title>
        <authorList>
            <person name="Moreno L.Z."/>
            <person name="Miraglia F."/>
            <person name="Kremer F.S."/>
            <person name="Eslabao M.R."/>
            <person name="Lilenbaum W."/>
            <person name="Dellagostin O.A."/>
            <person name="Moreno A.M."/>
        </authorList>
    </citation>
    <scope>NUCLEOTIDE SEQUENCE [LARGE SCALE GENOMIC DNA]</scope>
    <source>
        <strain evidence="1 2">M110/06</strain>
    </source>
</reference>
<comment type="caution">
    <text evidence="1">The sequence shown here is derived from an EMBL/GenBank/DDBJ whole genome shotgun (WGS) entry which is preliminary data.</text>
</comment>
<dbReference type="AlphaFoldDB" id="A0A1T1DQ85"/>
<accession>A0A1T1DQ85</accession>
<sequence>MNQEQFLHHPEVLHLRAILVESLYFQKLTHSLFDDILMNVDKIYKNRDILIEFIKKEQLLGDYERFLQLKELEE</sequence>
<dbReference type="EMBL" id="MVIT01000061">
    <property type="protein sequence ID" value="OOV43031.1"/>
    <property type="molecule type" value="Genomic_DNA"/>
</dbReference>
<dbReference type="RefSeq" id="WP_004425875.1">
    <property type="nucleotide sequence ID" value="NZ_MVIT01000061.1"/>
</dbReference>
<protein>
    <submittedName>
        <fullName evidence="1">Uncharacterized protein</fullName>
    </submittedName>
</protein>
<proteinExistence type="predicted"/>
<organism evidence="1 2">
    <name type="scientific">Leptospira kirschneri serovar Pomona</name>
    <dbReference type="NCBI Taxonomy" id="561005"/>
    <lineage>
        <taxon>Bacteria</taxon>
        <taxon>Pseudomonadati</taxon>
        <taxon>Spirochaetota</taxon>
        <taxon>Spirochaetia</taxon>
        <taxon>Leptospirales</taxon>
        <taxon>Leptospiraceae</taxon>
        <taxon>Leptospira</taxon>
    </lineage>
</organism>
<name>A0A1T1DQ85_9LEPT</name>
<dbReference type="Proteomes" id="UP000191008">
    <property type="component" value="Unassembled WGS sequence"/>
</dbReference>
<evidence type="ECO:0000313" key="1">
    <source>
        <dbReference type="EMBL" id="OOV43031.1"/>
    </source>
</evidence>
<evidence type="ECO:0000313" key="2">
    <source>
        <dbReference type="Proteomes" id="UP000191008"/>
    </source>
</evidence>
<gene>
    <name evidence="1" type="ORF">B1J93_08610</name>
</gene>